<accession>A0AAD9A4B8</accession>
<reference evidence="2" key="1">
    <citation type="submission" date="2023-01" db="EMBL/GenBank/DDBJ databases">
        <title>Colletotrichum chrysophilum M932 genome sequence.</title>
        <authorList>
            <person name="Baroncelli R."/>
        </authorList>
    </citation>
    <scope>NUCLEOTIDE SEQUENCE</scope>
    <source>
        <strain evidence="2">M932</strain>
    </source>
</reference>
<evidence type="ECO:0000313" key="2">
    <source>
        <dbReference type="EMBL" id="KAK1838804.1"/>
    </source>
</evidence>
<comment type="caution">
    <text evidence="2">The sequence shown here is derived from an EMBL/GenBank/DDBJ whole genome shotgun (WGS) entry which is preliminary data.</text>
</comment>
<dbReference type="Proteomes" id="UP001243330">
    <property type="component" value="Unassembled WGS sequence"/>
</dbReference>
<feature type="compositionally biased region" description="Polar residues" evidence="1">
    <location>
        <begin position="263"/>
        <end position="272"/>
    </location>
</feature>
<dbReference type="EMBL" id="JAQOWY010000766">
    <property type="protein sequence ID" value="KAK1838804.1"/>
    <property type="molecule type" value="Genomic_DNA"/>
</dbReference>
<sequence length="463" mass="51271">MGNVESRQFADALSSSCQGADDIGEQLQDSQFLSALQIFLRHVELVWDKLPAGVANIIKQKFLPSFNSEKDIDAWVLHEIFRIGRSVDDLPAYLYEQITEPGEFHRAKTRFIAARDNVWLVAFAKVQKQFQSKLGRSALGRYLQERQGGDVRVRRKCSTHATAGERLEMIANEVGGCGALVCGLTVPYSIMTNPKRFKERDTEGIRQTVDRELAERRNQAVHALLSVYEQQVCAHLNRQGLSKKRKRADQQTQTLPQARTADNLAQSSSSRGEPTPETVPEAVPDTAIAQPTQEACSSSALALPGHCYTESDDVCPSRAGMHHPSAAPPTNTTIQATPSSNWSYMENIPNNNDHQFLPGRRFYAASSVDSLSSVIYASGDTRQQLETISNPPSHDVVITPIGGPTGISSEPVFLPYHFNTRQSAIDLGRLPPAIVQHTFSYQEACEYVGQTTEHHPPMPRRHG</sequence>
<feature type="region of interest" description="Disordered" evidence="1">
    <location>
        <begin position="239"/>
        <end position="281"/>
    </location>
</feature>
<evidence type="ECO:0000313" key="3">
    <source>
        <dbReference type="Proteomes" id="UP001243330"/>
    </source>
</evidence>
<name>A0AAD9A4B8_9PEZI</name>
<gene>
    <name evidence="2" type="ORF">CCHR01_18579</name>
</gene>
<organism evidence="2 3">
    <name type="scientific">Colletotrichum chrysophilum</name>
    <dbReference type="NCBI Taxonomy" id="1836956"/>
    <lineage>
        <taxon>Eukaryota</taxon>
        <taxon>Fungi</taxon>
        <taxon>Dikarya</taxon>
        <taxon>Ascomycota</taxon>
        <taxon>Pezizomycotina</taxon>
        <taxon>Sordariomycetes</taxon>
        <taxon>Hypocreomycetidae</taxon>
        <taxon>Glomerellales</taxon>
        <taxon>Glomerellaceae</taxon>
        <taxon>Colletotrichum</taxon>
        <taxon>Colletotrichum gloeosporioides species complex</taxon>
    </lineage>
</organism>
<dbReference type="AlphaFoldDB" id="A0AAD9A4B8"/>
<proteinExistence type="predicted"/>
<evidence type="ECO:0000256" key="1">
    <source>
        <dbReference type="SAM" id="MobiDB-lite"/>
    </source>
</evidence>
<keyword evidence="3" id="KW-1185">Reference proteome</keyword>
<protein>
    <submittedName>
        <fullName evidence="2">Uncharacterized protein</fullName>
    </submittedName>
</protein>